<evidence type="ECO:0000313" key="2">
    <source>
        <dbReference type="EMBL" id="KQL46150.1"/>
    </source>
</evidence>
<keyword evidence="3" id="KW-1185">Reference proteome</keyword>
<accession>A0ABR5N685</accession>
<proteinExistence type="predicted"/>
<dbReference type="EMBL" id="LJJB01000010">
    <property type="protein sequence ID" value="KQL46150.1"/>
    <property type="molecule type" value="Genomic_DNA"/>
</dbReference>
<dbReference type="RefSeq" id="WP_055745226.1">
    <property type="nucleotide sequence ID" value="NZ_LJJB01000010.1"/>
</dbReference>
<organism evidence="2 3">
    <name type="scientific">Brevibacillus choshinensis</name>
    <dbReference type="NCBI Taxonomy" id="54911"/>
    <lineage>
        <taxon>Bacteria</taxon>
        <taxon>Bacillati</taxon>
        <taxon>Bacillota</taxon>
        <taxon>Bacilli</taxon>
        <taxon>Bacillales</taxon>
        <taxon>Paenibacillaceae</taxon>
        <taxon>Brevibacillus</taxon>
    </lineage>
</organism>
<evidence type="ECO:0000256" key="1">
    <source>
        <dbReference type="ARBA" id="ARBA00023136"/>
    </source>
</evidence>
<name>A0ABR5N685_BRECH</name>
<keyword evidence="1" id="KW-0472">Membrane</keyword>
<protein>
    <submittedName>
        <fullName evidence="2">Uncharacterized protein</fullName>
    </submittedName>
</protein>
<sequence>MNWSQELSARLRDSSDYQSSQISIEDESFTLCFLESLIDSPYIQDHIIEKLHWPNNEMPFSALTSLDQAMNEILQGNLVIIKDSDQTAYIAIGKGMEHRSIQESENESSLRGPRDSFVESLHTNLSLIRRRYPDPELKVY</sequence>
<gene>
    <name evidence="2" type="ORF">AN963_14290</name>
</gene>
<comment type="caution">
    <text evidence="2">The sequence shown here is derived from an EMBL/GenBank/DDBJ whole genome shotgun (WGS) entry which is preliminary data.</text>
</comment>
<dbReference type="Pfam" id="PF03323">
    <property type="entry name" value="GerA"/>
    <property type="match status" value="1"/>
</dbReference>
<dbReference type="InterPro" id="IPR004995">
    <property type="entry name" value="Spore_Ger"/>
</dbReference>
<reference evidence="2 3" key="1">
    <citation type="submission" date="2015-09" db="EMBL/GenBank/DDBJ databases">
        <title>Genome sequencing project for genomic taxonomy and phylogenomics of Bacillus-like bacteria.</title>
        <authorList>
            <person name="Liu B."/>
            <person name="Wang J."/>
            <person name="Zhu Y."/>
            <person name="Liu G."/>
            <person name="Chen Q."/>
            <person name="Chen Z."/>
            <person name="Lan J."/>
            <person name="Che J."/>
            <person name="Ge C."/>
            <person name="Shi H."/>
            <person name="Pan Z."/>
            <person name="Liu X."/>
        </authorList>
    </citation>
    <scope>NUCLEOTIDE SEQUENCE [LARGE SCALE GENOMIC DNA]</scope>
    <source>
        <strain evidence="2 3">DSM 8552</strain>
    </source>
</reference>
<evidence type="ECO:0000313" key="3">
    <source>
        <dbReference type="Proteomes" id="UP000051063"/>
    </source>
</evidence>
<dbReference type="Proteomes" id="UP000051063">
    <property type="component" value="Unassembled WGS sequence"/>
</dbReference>